<dbReference type="AlphaFoldDB" id="E9J5S0"/>
<gene>
    <name evidence="1" type="ORF">SINV_15919</name>
</gene>
<feature type="non-terminal residue" evidence="1">
    <location>
        <position position="1"/>
    </location>
</feature>
<evidence type="ECO:0000313" key="1">
    <source>
        <dbReference type="EMBL" id="EFZ11833.1"/>
    </source>
</evidence>
<organism>
    <name type="scientific">Solenopsis invicta</name>
    <name type="common">Red imported fire ant</name>
    <name type="synonym">Solenopsis wagneri</name>
    <dbReference type="NCBI Taxonomy" id="13686"/>
    <lineage>
        <taxon>Eukaryota</taxon>
        <taxon>Metazoa</taxon>
        <taxon>Ecdysozoa</taxon>
        <taxon>Arthropoda</taxon>
        <taxon>Hexapoda</taxon>
        <taxon>Insecta</taxon>
        <taxon>Pterygota</taxon>
        <taxon>Neoptera</taxon>
        <taxon>Endopterygota</taxon>
        <taxon>Hymenoptera</taxon>
        <taxon>Apocrita</taxon>
        <taxon>Aculeata</taxon>
        <taxon>Formicoidea</taxon>
        <taxon>Formicidae</taxon>
        <taxon>Myrmicinae</taxon>
        <taxon>Solenopsis</taxon>
    </lineage>
</organism>
<sequence length="74" mass="8910">SSVVRARGPWLRSAFVVRWTERRRTDGGGAYRYTFIKFRSPNSLINFELILIRPLHQKHIFSKRFLQHIYVSLY</sequence>
<proteinExistence type="predicted"/>
<accession>E9J5S0</accession>
<reference evidence="1" key="1">
    <citation type="journal article" date="2011" name="Proc. Natl. Acad. Sci. U.S.A.">
        <title>The genome of the fire ant Solenopsis invicta.</title>
        <authorList>
            <person name="Wurm Y."/>
            <person name="Wang J."/>
            <person name="Riba-Grognuz O."/>
            <person name="Corona M."/>
            <person name="Nygaard S."/>
            <person name="Hunt B.G."/>
            <person name="Ingram K.K."/>
            <person name="Falquet L."/>
            <person name="Nipitwattanaphon M."/>
            <person name="Gotzek D."/>
            <person name="Dijkstra M.B."/>
            <person name="Oettler J."/>
            <person name="Comtesse F."/>
            <person name="Shih C.J."/>
            <person name="Wu W.J."/>
            <person name="Yang C.C."/>
            <person name="Thomas J."/>
            <person name="Beaudoing E."/>
            <person name="Pradervand S."/>
            <person name="Flegel V."/>
            <person name="Cook E.D."/>
            <person name="Fabbretti R."/>
            <person name="Stockinger H."/>
            <person name="Long L."/>
            <person name="Farmerie W.G."/>
            <person name="Oakey J."/>
            <person name="Boomsma J.J."/>
            <person name="Pamilo P."/>
            <person name="Yi S.V."/>
            <person name="Heinze J."/>
            <person name="Goodisman M.A."/>
            <person name="Farinelli L."/>
            <person name="Harshman K."/>
            <person name="Hulo N."/>
            <person name="Cerutti L."/>
            <person name="Xenarios I."/>
            <person name="Shoemaker D."/>
            <person name="Keller L."/>
        </authorList>
    </citation>
    <scope>NUCLEOTIDE SEQUENCE [LARGE SCALE GENOMIC DNA]</scope>
</reference>
<dbReference type="EMBL" id="GL768177">
    <property type="protein sequence ID" value="EFZ11833.1"/>
    <property type="molecule type" value="Genomic_DNA"/>
</dbReference>
<protein>
    <submittedName>
        <fullName evidence="1">Uncharacterized protein</fullName>
    </submittedName>
</protein>
<name>E9J5S0_SOLIN</name>
<feature type="non-terminal residue" evidence="1">
    <location>
        <position position="74"/>
    </location>
</feature>
<dbReference type="HOGENOM" id="CLU_2695017_0_0_1"/>